<dbReference type="InterPro" id="IPR004360">
    <property type="entry name" value="Glyas_Fos-R_dOase_dom"/>
</dbReference>
<organism evidence="2 3">
    <name type="scientific">Nocardia arthritidis</name>
    <dbReference type="NCBI Taxonomy" id="228602"/>
    <lineage>
        <taxon>Bacteria</taxon>
        <taxon>Bacillati</taxon>
        <taxon>Actinomycetota</taxon>
        <taxon>Actinomycetes</taxon>
        <taxon>Mycobacteriales</taxon>
        <taxon>Nocardiaceae</taxon>
        <taxon>Nocardia</taxon>
    </lineage>
</organism>
<dbReference type="KEGG" id="nah:F5544_31755"/>
<dbReference type="Pfam" id="PF00903">
    <property type="entry name" value="Glyoxalase"/>
    <property type="match status" value="1"/>
</dbReference>
<dbReference type="SUPFAM" id="SSF54593">
    <property type="entry name" value="Glyoxalase/Bleomycin resistance protein/Dihydroxybiphenyl dioxygenase"/>
    <property type="match status" value="1"/>
</dbReference>
<keyword evidence="3" id="KW-1185">Reference proteome</keyword>
<proteinExistence type="predicted"/>
<dbReference type="Gene3D" id="3.10.180.10">
    <property type="entry name" value="2,3-Dihydroxybiphenyl 1,2-Dioxygenase, domain 1"/>
    <property type="match status" value="1"/>
</dbReference>
<dbReference type="EMBL" id="CP046172">
    <property type="protein sequence ID" value="QIS14190.1"/>
    <property type="molecule type" value="Genomic_DNA"/>
</dbReference>
<dbReference type="Proteomes" id="UP000503540">
    <property type="component" value="Chromosome"/>
</dbReference>
<dbReference type="InterPro" id="IPR037523">
    <property type="entry name" value="VOC_core"/>
</dbReference>
<accession>A0A6G9YM24</accession>
<sequence length="129" mass="14419">MTFAPCLSVKDTSASLDFYKTLGFEFDSSTSHPGDDIHMMFYDGQFCAMIYLNDDLKTWLPVLADTPIGCAGMYYLGVDDLEATFAHISKHAEIVKPITKEPNNGQTMFYFRDLDGYVIGVNQNQPAPN</sequence>
<evidence type="ECO:0000313" key="3">
    <source>
        <dbReference type="Proteomes" id="UP000503540"/>
    </source>
</evidence>
<dbReference type="AlphaFoldDB" id="A0A6G9YM24"/>
<reference evidence="2 3" key="1">
    <citation type="journal article" date="2019" name="ACS Chem. Biol.">
        <title>Identification and Mobilization of a Cryptic Antibiotic Biosynthesis Gene Locus from a Human-Pathogenic Nocardia Isolate.</title>
        <authorList>
            <person name="Herisse M."/>
            <person name="Ishida K."/>
            <person name="Porter J.L."/>
            <person name="Howden B."/>
            <person name="Hertweck C."/>
            <person name="Stinear T.P."/>
            <person name="Pidot S.J."/>
        </authorList>
    </citation>
    <scope>NUCLEOTIDE SEQUENCE [LARGE SCALE GENOMIC DNA]</scope>
    <source>
        <strain evidence="2 3">AUSMDU00012717</strain>
    </source>
</reference>
<dbReference type="PROSITE" id="PS51819">
    <property type="entry name" value="VOC"/>
    <property type="match status" value="1"/>
</dbReference>
<dbReference type="InterPro" id="IPR029068">
    <property type="entry name" value="Glyas_Bleomycin-R_OHBP_Dase"/>
</dbReference>
<evidence type="ECO:0000313" key="2">
    <source>
        <dbReference type="EMBL" id="QIS14190.1"/>
    </source>
</evidence>
<protein>
    <submittedName>
        <fullName evidence="2">VOC family protein</fullName>
    </submittedName>
</protein>
<name>A0A6G9YM24_9NOCA</name>
<feature type="domain" description="VOC" evidence="1">
    <location>
        <begin position="1"/>
        <end position="124"/>
    </location>
</feature>
<evidence type="ECO:0000259" key="1">
    <source>
        <dbReference type="PROSITE" id="PS51819"/>
    </source>
</evidence>
<gene>
    <name evidence="2" type="ORF">F5544_31755</name>
</gene>
<dbReference type="RefSeq" id="WP_167476635.1">
    <property type="nucleotide sequence ID" value="NZ_CP046172.1"/>
</dbReference>